<evidence type="ECO:0000313" key="2">
    <source>
        <dbReference type="EMBL" id="QSZ35212.1"/>
    </source>
</evidence>
<gene>
    <name evidence="2" type="ORF">DSL72_008079</name>
</gene>
<evidence type="ECO:0000313" key="3">
    <source>
        <dbReference type="Proteomes" id="UP000672032"/>
    </source>
</evidence>
<feature type="compositionally biased region" description="Basic and acidic residues" evidence="1">
    <location>
        <begin position="129"/>
        <end position="139"/>
    </location>
</feature>
<organism evidence="2 3">
    <name type="scientific">Monilinia vaccinii-corymbosi</name>
    <dbReference type="NCBI Taxonomy" id="61207"/>
    <lineage>
        <taxon>Eukaryota</taxon>
        <taxon>Fungi</taxon>
        <taxon>Dikarya</taxon>
        <taxon>Ascomycota</taxon>
        <taxon>Pezizomycotina</taxon>
        <taxon>Leotiomycetes</taxon>
        <taxon>Helotiales</taxon>
        <taxon>Sclerotiniaceae</taxon>
        <taxon>Monilinia</taxon>
    </lineage>
</organism>
<name>A0A8A3PIV0_9HELO</name>
<keyword evidence="3" id="KW-1185">Reference proteome</keyword>
<sequence length="139" mass="15181">MRLDIVDPFDRQAGELVQQEPIELPGHDELDGVCAWAPALEISLPVRVLAKSPVGRDDPPKAMQESIETLLLVLRAHLLARVHDPAVRRHGPDRESVGVVGVECGPPEQRLPAQHGEDDGDVHPFIAPEDIRGEVHRGG</sequence>
<dbReference type="AlphaFoldDB" id="A0A8A3PIV0"/>
<accession>A0A8A3PIV0</accession>
<feature type="region of interest" description="Disordered" evidence="1">
    <location>
        <begin position="88"/>
        <end position="139"/>
    </location>
</feature>
<proteinExistence type="predicted"/>
<reference evidence="2" key="1">
    <citation type="submission" date="2020-10" db="EMBL/GenBank/DDBJ databases">
        <title>Genome Sequence of Monilinia vaccinii-corymbosi Sheds Light on Mummy Berry Disease Infection of Blueberry and Mating Type.</title>
        <authorList>
            <person name="Yow A.G."/>
            <person name="Zhang Y."/>
            <person name="Bansal K."/>
            <person name="Eacker S.M."/>
            <person name="Sullivan S."/>
            <person name="Liachko I."/>
            <person name="Cubeta M.A."/>
            <person name="Rollins J.A."/>
            <person name="Ashrafi H."/>
        </authorList>
    </citation>
    <scope>NUCLEOTIDE SEQUENCE</scope>
    <source>
        <strain evidence="2">RL-1</strain>
    </source>
</reference>
<dbReference type="EMBL" id="CP063409">
    <property type="protein sequence ID" value="QSZ35212.1"/>
    <property type="molecule type" value="Genomic_DNA"/>
</dbReference>
<evidence type="ECO:0000256" key="1">
    <source>
        <dbReference type="SAM" id="MobiDB-lite"/>
    </source>
</evidence>
<dbReference type="Proteomes" id="UP000672032">
    <property type="component" value="Chromosome 5"/>
</dbReference>
<protein>
    <submittedName>
        <fullName evidence="2">Uncharacterized protein</fullName>
    </submittedName>
</protein>